<dbReference type="EC" id="2.7.13.3" evidence="3"/>
<dbReference type="InterPro" id="IPR005467">
    <property type="entry name" value="His_kinase_dom"/>
</dbReference>
<dbReference type="GO" id="GO:0009927">
    <property type="term" value="F:histidine phosphotransfer kinase activity"/>
    <property type="evidence" value="ECO:0007669"/>
    <property type="project" value="TreeGrafter"/>
</dbReference>
<name>A0A1K0FNJ0_9ACTN</name>
<dbReference type="GO" id="GO:0005886">
    <property type="term" value="C:plasma membrane"/>
    <property type="evidence" value="ECO:0007669"/>
    <property type="project" value="UniProtKB-SubCell"/>
</dbReference>
<dbReference type="SUPFAM" id="SSF52172">
    <property type="entry name" value="CheY-like"/>
    <property type="match status" value="1"/>
</dbReference>
<keyword evidence="9" id="KW-0175">Coiled coil</keyword>
<dbReference type="Proteomes" id="UP000182486">
    <property type="component" value="Unassembled WGS sequence"/>
</dbReference>
<dbReference type="CDD" id="cd16922">
    <property type="entry name" value="HATPase_EvgS-ArcB-TorS-like"/>
    <property type="match status" value="1"/>
</dbReference>
<feature type="compositionally biased region" description="Polar residues" evidence="10">
    <location>
        <begin position="445"/>
        <end position="455"/>
    </location>
</feature>
<dbReference type="SMART" id="SM00387">
    <property type="entry name" value="HATPase_c"/>
    <property type="match status" value="1"/>
</dbReference>
<evidence type="ECO:0000256" key="6">
    <source>
        <dbReference type="ARBA" id="ARBA00022777"/>
    </source>
</evidence>
<evidence type="ECO:0000256" key="5">
    <source>
        <dbReference type="ARBA" id="ARBA00022679"/>
    </source>
</evidence>
<dbReference type="PANTHER" id="PTHR43047">
    <property type="entry name" value="TWO-COMPONENT HISTIDINE PROTEIN KINASE"/>
    <property type="match status" value="1"/>
</dbReference>
<dbReference type="InterPro" id="IPR036097">
    <property type="entry name" value="HisK_dim/P_sf"/>
</dbReference>
<dbReference type="PANTHER" id="PTHR43047:SF72">
    <property type="entry name" value="OSMOSENSING HISTIDINE PROTEIN KINASE SLN1"/>
    <property type="match status" value="1"/>
</dbReference>
<dbReference type="InterPro" id="IPR001789">
    <property type="entry name" value="Sig_transdc_resp-reg_receiver"/>
</dbReference>
<keyword evidence="14" id="KW-1185">Reference proteome</keyword>
<dbReference type="SUPFAM" id="SSF47384">
    <property type="entry name" value="Homodimeric domain of signal transducing histidine kinase"/>
    <property type="match status" value="1"/>
</dbReference>
<feature type="modified residue" description="4-aspartylphosphate" evidence="8">
    <location>
        <position position="524"/>
    </location>
</feature>
<dbReference type="PRINTS" id="PR00344">
    <property type="entry name" value="BCTRLSENSOR"/>
</dbReference>
<comment type="catalytic activity">
    <reaction evidence="1">
        <text>ATP + protein L-histidine = ADP + protein N-phospho-L-histidine.</text>
        <dbReference type="EC" id="2.7.13.3"/>
    </reaction>
</comment>
<dbReference type="RefSeq" id="WP_071804938.1">
    <property type="nucleotide sequence ID" value="NZ_MEIA01000104.1"/>
</dbReference>
<evidence type="ECO:0000256" key="4">
    <source>
        <dbReference type="ARBA" id="ARBA00022553"/>
    </source>
</evidence>
<dbReference type="InterPro" id="IPR003594">
    <property type="entry name" value="HATPase_dom"/>
</dbReference>
<gene>
    <name evidence="13" type="ORF">BG844_10580</name>
</gene>
<protein>
    <recommendedName>
        <fullName evidence="3">histidine kinase</fullName>
        <ecNumber evidence="3">2.7.13.3</ecNumber>
    </recommendedName>
</protein>
<evidence type="ECO:0000313" key="14">
    <source>
        <dbReference type="Proteomes" id="UP000182486"/>
    </source>
</evidence>
<comment type="subcellular location">
    <subcellularLocation>
        <location evidence="2">Cell membrane</location>
    </subcellularLocation>
</comment>
<dbReference type="PROSITE" id="PS50110">
    <property type="entry name" value="RESPONSE_REGULATORY"/>
    <property type="match status" value="1"/>
</dbReference>
<organism evidence="13 14">
    <name type="scientific">Couchioplanes caeruleus subsp. caeruleus</name>
    <dbReference type="NCBI Taxonomy" id="56427"/>
    <lineage>
        <taxon>Bacteria</taxon>
        <taxon>Bacillati</taxon>
        <taxon>Actinomycetota</taxon>
        <taxon>Actinomycetes</taxon>
        <taxon>Micromonosporales</taxon>
        <taxon>Micromonosporaceae</taxon>
        <taxon>Couchioplanes</taxon>
    </lineage>
</organism>
<evidence type="ECO:0000259" key="12">
    <source>
        <dbReference type="PROSITE" id="PS50110"/>
    </source>
</evidence>
<dbReference type="InterPro" id="IPR036890">
    <property type="entry name" value="HATPase_C_sf"/>
</dbReference>
<dbReference type="Pfam" id="PF00512">
    <property type="entry name" value="HisKA"/>
    <property type="match status" value="1"/>
</dbReference>
<evidence type="ECO:0000256" key="9">
    <source>
        <dbReference type="SAM" id="Coils"/>
    </source>
</evidence>
<proteinExistence type="predicted"/>
<dbReference type="InterPro" id="IPR004358">
    <property type="entry name" value="Sig_transdc_His_kin-like_C"/>
</dbReference>
<reference evidence="13 14" key="1">
    <citation type="submission" date="2016-09" db="EMBL/GenBank/DDBJ databases">
        <title>Couchioplanes caeruleus draft genome sequence.</title>
        <authorList>
            <person name="Sheehan J."/>
            <person name="Caffrey P."/>
        </authorList>
    </citation>
    <scope>NUCLEOTIDE SEQUENCE [LARGE SCALE GENOMIC DNA]</scope>
    <source>
        <strain evidence="13 14">DSM 43634</strain>
    </source>
</reference>
<dbReference type="GO" id="GO:0000155">
    <property type="term" value="F:phosphorelay sensor kinase activity"/>
    <property type="evidence" value="ECO:0007669"/>
    <property type="project" value="InterPro"/>
</dbReference>
<evidence type="ECO:0000259" key="11">
    <source>
        <dbReference type="PROSITE" id="PS50109"/>
    </source>
</evidence>
<evidence type="ECO:0000256" key="3">
    <source>
        <dbReference type="ARBA" id="ARBA00012438"/>
    </source>
</evidence>
<keyword evidence="6" id="KW-0418">Kinase</keyword>
<dbReference type="Gene3D" id="1.10.287.130">
    <property type="match status" value="1"/>
</dbReference>
<feature type="coiled-coil region" evidence="9">
    <location>
        <begin position="157"/>
        <end position="191"/>
    </location>
</feature>
<feature type="region of interest" description="Disordered" evidence="10">
    <location>
        <begin position="445"/>
        <end position="476"/>
    </location>
</feature>
<keyword evidence="4 8" id="KW-0597">Phosphoprotein</keyword>
<dbReference type="AlphaFoldDB" id="A0A1K0FNJ0"/>
<feature type="compositionally biased region" description="Basic and acidic residues" evidence="10">
    <location>
        <begin position="460"/>
        <end position="472"/>
    </location>
</feature>
<accession>A0A1K0FNJ0</accession>
<evidence type="ECO:0000256" key="8">
    <source>
        <dbReference type="PROSITE-ProRule" id="PRU00169"/>
    </source>
</evidence>
<comment type="caution">
    <text evidence="13">The sequence shown here is derived from an EMBL/GenBank/DDBJ whole genome shotgun (WGS) entry which is preliminary data.</text>
</comment>
<dbReference type="SMART" id="SM00448">
    <property type="entry name" value="REC"/>
    <property type="match status" value="1"/>
</dbReference>
<sequence length="614" mass="66562">MEVTRLELPRMAVRTERDAFLARQRGREIAAALGMQRLDQVRVATALSEASRRLLGPAGGMCVTFDLRAEPEPALAIVLEDFGQHLPPGVRDSEGLVAAGRLMDAVELVDARSGPIVLIRYLPLAAAHIDPGRLARLRADLAISVPTSPLDELTVRNQWLAAALEDALAEREELRRRGAELDRRGAELEQTSRGAMTLYSQLAQELAQTNRGVVALYAELDERSAQLRAASEAKSRFFANVSHELRAPATAIIGLAQLLQDPRSQALTDRHFAQLRLIQTAAADLLGRVNDLLDLAKAESNRIEPRWGPVDLRTLFGQLHGMLRPTARAGVELIVSDPHSGHTIVTDEVLLAQILRNLLTNGLKFTEEGEVRLTAVPHPSSDRIDLVVTDTGIGIPEGEQERVFEEFHQVRGSLQVGTTGTGLGLPLARRLTTLLGGELTMRSNPGVGSTFTVTLPTRPAADREGPEDDRPRIGQGLIVDDDPAFRQVLRNALDGLADTVVEAEDGRAVLDMDSRHRPDVIFLDMCMPDVDGVEVLAALADDETLRDVPVIVVTALDVGQIDSASVAHAAVVLDKSKVSRRAVEAALREALARRRYEAGPSPPAPGAHVPMMPL</sequence>
<dbReference type="PROSITE" id="PS50109">
    <property type="entry name" value="HIS_KIN"/>
    <property type="match status" value="1"/>
</dbReference>
<dbReference type="SMART" id="SM00388">
    <property type="entry name" value="HisKA"/>
    <property type="match status" value="1"/>
</dbReference>
<feature type="domain" description="Response regulatory" evidence="12">
    <location>
        <begin position="475"/>
        <end position="590"/>
    </location>
</feature>
<dbReference type="SUPFAM" id="SSF55874">
    <property type="entry name" value="ATPase domain of HSP90 chaperone/DNA topoisomerase II/histidine kinase"/>
    <property type="match status" value="1"/>
</dbReference>
<evidence type="ECO:0000256" key="10">
    <source>
        <dbReference type="SAM" id="MobiDB-lite"/>
    </source>
</evidence>
<evidence type="ECO:0000256" key="2">
    <source>
        <dbReference type="ARBA" id="ARBA00004236"/>
    </source>
</evidence>
<dbReference type="Pfam" id="PF02518">
    <property type="entry name" value="HATPase_c"/>
    <property type="match status" value="1"/>
</dbReference>
<evidence type="ECO:0000256" key="1">
    <source>
        <dbReference type="ARBA" id="ARBA00000085"/>
    </source>
</evidence>
<dbReference type="Gene3D" id="3.40.50.2300">
    <property type="match status" value="1"/>
</dbReference>
<dbReference type="CDD" id="cd00082">
    <property type="entry name" value="HisKA"/>
    <property type="match status" value="1"/>
</dbReference>
<evidence type="ECO:0000313" key="13">
    <source>
        <dbReference type="EMBL" id="OJF14272.1"/>
    </source>
</evidence>
<dbReference type="Gene3D" id="3.30.565.10">
    <property type="entry name" value="Histidine kinase-like ATPase, C-terminal domain"/>
    <property type="match status" value="1"/>
</dbReference>
<dbReference type="InterPro" id="IPR003661">
    <property type="entry name" value="HisK_dim/P_dom"/>
</dbReference>
<dbReference type="Pfam" id="PF00072">
    <property type="entry name" value="Response_reg"/>
    <property type="match status" value="1"/>
</dbReference>
<dbReference type="InterPro" id="IPR011006">
    <property type="entry name" value="CheY-like_superfamily"/>
</dbReference>
<dbReference type="CDD" id="cd00156">
    <property type="entry name" value="REC"/>
    <property type="match status" value="1"/>
</dbReference>
<keyword evidence="5" id="KW-0808">Transferase</keyword>
<dbReference type="EMBL" id="MEIA01000104">
    <property type="protein sequence ID" value="OJF14272.1"/>
    <property type="molecule type" value="Genomic_DNA"/>
</dbReference>
<feature type="domain" description="Histidine kinase" evidence="11">
    <location>
        <begin position="240"/>
        <end position="459"/>
    </location>
</feature>
<keyword evidence="7" id="KW-0902">Two-component regulatory system</keyword>
<evidence type="ECO:0000256" key="7">
    <source>
        <dbReference type="ARBA" id="ARBA00023012"/>
    </source>
</evidence>